<reference evidence="1 2" key="1">
    <citation type="submission" date="2016-12" db="EMBL/GenBank/DDBJ databases">
        <authorList>
            <person name="Song W.-J."/>
            <person name="Kurnit D.M."/>
        </authorList>
    </citation>
    <scope>NUCLEOTIDE SEQUENCE [LARGE SCALE GENOMIC DNA]</scope>
    <source>
        <strain evidence="1 2">DSM 12503</strain>
    </source>
</reference>
<dbReference type="Proteomes" id="UP000184612">
    <property type="component" value="Unassembled WGS sequence"/>
</dbReference>
<evidence type="ECO:0000313" key="1">
    <source>
        <dbReference type="EMBL" id="SHO52510.1"/>
    </source>
</evidence>
<dbReference type="Pfam" id="PF19787">
    <property type="entry name" value="DUF6271"/>
    <property type="match status" value="1"/>
</dbReference>
<dbReference type="RefSeq" id="WP_073590329.1">
    <property type="nucleotide sequence ID" value="NZ_FRFD01000011.1"/>
</dbReference>
<dbReference type="STRING" id="1121345.SAMN02745217_03684"/>
<accession>A0A1M7YIS3</accession>
<dbReference type="OrthoDB" id="2986215at2"/>
<dbReference type="InterPro" id="IPR046238">
    <property type="entry name" value="DUF6271"/>
</dbReference>
<sequence length="460" mass="51444">MTRRVCLALPTNRECAAAISLLAEEADYAVRHFGVEVCLLILDTCDGEAFSRNFRAARDLPPYKNVIPVHLGLAAQKHHLRKIIDRAGINDPDWILDLMLPDGVSYGACTNRAFLISRSLGCDSIHRRDSDSRYQVVNGTTVFPIHQELLSLGKKAGDAKAVVSEVVLDPIHESKPVSMVGGSFVGEMSVDIGEIYALDREIYYDIVSLWADNHSSPEGRRKLVDVSFKGAGTGKFTHDRSTLSIVDPMNIDMCNISFYQVHEDVPLPPATDTIGSDYFLMHAVECARLPGVHHNRHIENFYTRGRKTDTGFMAYHMRLTKFFLSMLYFHDIYKNMARAGESLLGPGHRISISPIIEMARQSLQLDKRENEHKLNVLTDAYTRLGGRYASFAELIAGQRHQLLLKAEQDINDFIVLMEAWASLMNASKITCLSEAGLCSSRVGIEPSRLELGGDLKYDRE</sequence>
<dbReference type="EMBL" id="FRFD01000011">
    <property type="protein sequence ID" value="SHO52510.1"/>
    <property type="molecule type" value="Genomic_DNA"/>
</dbReference>
<organism evidence="1 2">
    <name type="scientific">Anaerocolumna xylanovorans DSM 12503</name>
    <dbReference type="NCBI Taxonomy" id="1121345"/>
    <lineage>
        <taxon>Bacteria</taxon>
        <taxon>Bacillati</taxon>
        <taxon>Bacillota</taxon>
        <taxon>Clostridia</taxon>
        <taxon>Lachnospirales</taxon>
        <taxon>Lachnospiraceae</taxon>
        <taxon>Anaerocolumna</taxon>
    </lineage>
</organism>
<name>A0A1M7YIS3_9FIRM</name>
<evidence type="ECO:0000313" key="2">
    <source>
        <dbReference type="Proteomes" id="UP000184612"/>
    </source>
</evidence>
<protein>
    <submittedName>
        <fullName evidence="1">Uncharacterized protein</fullName>
    </submittedName>
</protein>
<keyword evidence="2" id="KW-1185">Reference proteome</keyword>
<dbReference type="AlphaFoldDB" id="A0A1M7YIS3"/>
<proteinExistence type="predicted"/>
<gene>
    <name evidence="1" type="ORF">SAMN02745217_03684</name>
</gene>